<dbReference type="SUPFAM" id="SSF56935">
    <property type="entry name" value="Porins"/>
    <property type="match status" value="1"/>
</dbReference>
<accession>A0A3B0SMJ7</accession>
<dbReference type="AlphaFoldDB" id="A0A3B0SMJ7"/>
<protein>
    <submittedName>
        <fullName evidence="1">Uncharacterized protein</fullName>
    </submittedName>
</protein>
<name>A0A3B0SMJ7_9ZZZZ</name>
<proteinExistence type="predicted"/>
<gene>
    <name evidence="1" type="ORF">MNBD_ALPHA01-500</name>
</gene>
<sequence length="303" mass="32619">MKSLKGSIAVICTIGIYAMATSAFALSASEPDNNKQNPDGDKGLTSVILSFFGADQQEKNVGPPATLLKKPAKEKADQYITLSEPGTAQSRKKLSVTQSFAVKPSLIFNMGSSGLAPVGPSGFSALGASTTGHQVTFSYGSEEALQNSGALGISIGSQFLVEPNSILSPLYDGSEFDQINGRQVYNLSIGMGYAGFRLGASFSQERMLYDSGLKGFDVGLGYSGGKWGADIKFGEYKRQRDLLFASTEEFFNTVYALEIGAAYHLHSNIRFTGRFTYYSYGQDNNLDSLRNSQVFFLGTNVNF</sequence>
<dbReference type="EMBL" id="UOEJ01000258">
    <property type="protein sequence ID" value="VAW07025.1"/>
    <property type="molecule type" value="Genomic_DNA"/>
</dbReference>
<reference evidence="1" key="1">
    <citation type="submission" date="2018-06" db="EMBL/GenBank/DDBJ databases">
        <authorList>
            <person name="Zhirakovskaya E."/>
        </authorList>
    </citation>
    <scope>NUCLEOTIDE SEQUENCE</scope>
</reference>
<evidence type="ECO:0000313" key="1">
    <source>
        <dbReference type="EMBL" id="VAW07025.1"/>
    </source>
</evidence>
<organism evidence="1">
    <name type="scientific">hydrothermal vent metagenome</name>
    <dbReference type="NCBI Taxonomy" id="652676"/>
    <lineage>
        <taxon>unclassified sequences</taxon>
        <taxon>metagenomes</taxon>
        <taxon>ecological metagenomes</taxon>
    </lineage>
</organism>